<evidence type="ECO:0000256" key="4">
    <source>
        <dbReference type="ARBA" id="ARBA00022705"/>
    </source>
</evidence>
<dbReference type="SUPFAM" id="SSF55608">
    <property type="entry name" value="Homing endonucleases"/>
    <property type="match status" value="1"/>
</dbReference>
<dbReference type="NCBIfam" id="TIGR01443">
    <property type="entry name" value="intein_Cterm"/>
    <property type="match status" value="2"/>
</dbReference>
<dbReference type="PROSITE" id="PS50818">
    <property type="entry name" value="INTEIN_C_TER"/>
    <property type="match status" value="2"/>
</dbReference>
<dbReference type="Pfam" id="PF14528">
    <property type="entry name" value="LAGLIDADG_3"/>
    <property type="match status" value="1"/>
</dbReference>
<dbReference type="InterPro" id="IPR030934">
    <property type="entry name" value="Intein_C"/>
</dbReference>
<dbReference type="GO" id="GO:0003677">
    <property type="term" value="F:DNA binding"/>
    <property type="evidence" value="ECO:0007669"/>
    <property type="project" value="UniProtKB-UniRule"/>
</dbReference>
<dbReference type="PROSITE" id="PS50817">
    <property type="entry name" value="INTEIN_N_TER"/>
    <property type="match status" value="2"/>
</dbReference>
<evidence type="ECO:0000256" key="14">
    <source>
        <dbReference type="ARBA" id="ARBA00044940"/>
    </source>
</evidence>
<sequence>MSNQSIPPQNIEAEESILGGILLDPEAMGRVIDLISIEAFYVKAHQQIYEAALKLHGQGQPTDFLTVTSRLNDDHLLEQVGGIEKLSQLLDRTVSAVNIDRYSALVMDKYLRRQLIAAGHEIVELGFETTKELEQVLDESEKKIFGLTQKRPQEGLISLGETVIKTFNQLEELHQQTALPGIETDFYDLDAMTSGLQRSDLIIVAGRPSMGKCLAANSEIVLADGSLVTIEEIYHRRQAQLLTLKNDWKFALTEPSNFIDDGIKPVFRVTTKLGRYIETTLTHPYLTIKGWQQLSTLKPGDKIAIPRQINIFGTEIIPEYQVKLLAYLIGDGCLTKTSPLFTNRNPYGLTAISKNSKNTFRIWLQELDLWGKDAHHKTIPSIIFKLQRSLLALFLNRLFATDGWISVLTSGQVQLGYATVSEKLAHQIQHFLLRFGVIANLKKPSLKYNNNRRQAWQLDITDAQSIKTFIEEIGIFGKEKAINLAKEALINKRYQTNCDLIPIEIWEQIALAKGHETWTSLGKRAGIKNYSNLHVGKRALSRNRLFQLALALDNLSLQQLATSEVYWDKIVSIEYIGEQQVYDLTIPENHNFVANDICVHNTAFGLGIAINIAKQKNLPVAIFSLEMSAEQLSMRLLAAEAGIEGNRLRSGRFVQNEYDKLMIALGNLSSLPIYIDDAANITMMQIRSQVRRLQAEKKGELGLVLIDYLQLMEGGGDNRVQELSKITRSLKGLAREVNAPVIALSQLSRAVESRNNKRPMMSDLRESGCLIGDSLIELADIRKKVPIRDLVGKSGFKILALNESTMKREKAIVTKAFCTGIKPTFCLKTSLGRTISATANHKFLTIRGWKRLDELNIKESIALPRFSCSSSLADSDIYWDEIVSIEPDEEAEVYDLTVDKFHNFIANNIVVHNSIEQDADLIMMLYRDEYYNPDTVDRGIAEILITKHRNGPTGTVKLLFQPELTKFLNMQRSSNY</sequence>
<dbReference type="PANTHER" id="PTHR30153">
    <property type="entry name" value="REPLICATIVE DNA HELICASE DNAB"/>
    <property type="match status" value="1"/>
</dbReference>
<evidence type="ECO:0000256" key="9">
    <source>
        <dbReference type="ARBA" id="ARBA00022813"/>
    </source>
</evidence>
<dbReference type="InterPro" id="IPR006141">
    <property type="entry name" value="Intein_N"/>
</dbReference>
<evidence type="ECO:0000256" key="15">
    <source>
        <dbReference type="ARBA" id="ARBA00048954"/>
    </source>
</evidence>
<dbReference type="InterPro" id="IPR027434">
    <property type="entry name" value="Homing_endonucl"/>
</dbReference>
<dbReference type="Gene3D" id="1.10.860.10">
    <property type="entry name" value="DNAb Helicase, Chain A"/>
    <property type="match status" value="1"/>
</dbReference>
<comment type="function">
    <text evidence="17">The main replicative DNA helicase, it participates in initiation and elongation during chromosome replication. Travels ahead of the DNA replisome, separating dsDNA into templates for DNA synthesis. A processive ATP-dependent 5'-3' DNA helicase it has DNA-dependent ATPase activity.</text>
</comment>
<dbReference type="SUPFAM" id="SSF51294">
    <property type="entry name" value="Hedgehog/intein (Hint) domain"/>
    <property type="match status" value="2"/>
</dbReference>
<dbReference type="PROSITE" id="PS50819">
    <property type="entry name" value="INTEIN_ENDONUCLEASE"/>
    <property type="match status" value="1"/>
</dbReference>
<dbReference type="NCBIfam" id="TIGR00665">
    <property type="entry name" value="DnaB"/>
    <property type="match status" value="1"/>
</dbReference>
<keyword evidence="3 17" id="KW-0639">Primosome</keyword>
<dbReference type="InterPro" id="IPR007694">
    <property type="entry name" value="DNA_helicase_DnaB-like_C"/>
</dbReference>
<evidence type="ECO:0000256" key="16">
    <source>
        <dbReference type="NCBIfam" id="TIGR00665"/>
    </source>
</evidence>
<evidence type="ECO:0000259" key="19">
    <source>
        <dbReference type="PROSITE" id="PS51199"/>
    </source>
</evidence>
<feature type="domain" description="SF4 helicase" evidence="19">
    <location>
        <begin position="914"/>
        <end position="974"/>
    </location>
</feature>
<reference evidence="21" key="1">
    <citation type="submission" date="2017-05" db="EMBL/GenBank/DDBJ databases">
        <title>Physiological properties and genetic analysis related to exopolysaccharide production of fresh-water unicellular cyanobacterium Aphanothece sacrum, Suizenji Nori, that has been cultured as a food source in Japan.</title>
        <authorList>
            <person name="Kanesaki Y."/>
            <person name="Yoshikawa S."/>
            <person name="Ohki K."/>
        </authorList>
    </citation>
    <scope>NUCLEOTIDE SEQUENCE [LARGE SCALE GENOMIC DNA]</scope>
    <source>
        <strain evidence="21">FPU1</strain>
    </source>
</reference>
<dbReference type="InterPro" id="IPR007692">
    <property type="entry name" value="DNA_helicase_DnaB"/>
</dbReference>
<dbReference type="SUPFAM" id="SSF52540">
    <property type="entry name" value="P-loop containing nucleoside triphosphate hydrolases"/>
    <property type="match status" value="2"/>
</dbReference>
<dbReference type="Gene3D" id="3.10.28.10">
    <property type="entry name" value="Homing endonucleases"/>
    <property type="match status" value="1"/>
</dbReference>
<dbReference type="OrthoDB" id="9773982at2"/>
<keyword evidence="11" id="KW-0651">Protein splicing</keyword>
<dbReference type="PROSITE" id="PS51199">
    <property type="entry name" value="SF4_HELICASE"/>
    <property type="match status" value="3"/>
</dbReference>
<feature type="domain" description="SF4 helicase" evidence="19">
    <location>
        <begin position="602"/>
        <end position="768"/>
    </location>
</feature>
<evidence type="ECO:0000313" key="20">
    <source>
        <dbReference type="EMBL" id="GBF79456.1"/>
    </source>
</evidence>
<evidence type="ECO:0000256" key="3">
    <source>
        <dbReference type="ARBA" id="ARBA00022515"/>
    </source>
</evidence>
<keyword evidence="6 17" id="KW-0547">Nucleotide-binding</keyword>
<dbReference type="InterPro" id="IPR036185">
    <property type="entry name" value="DNA_heli_DnaB-like_N_sf"/>
</dbReference>
<feature type="domain" description="SF4 helicase" evidence="19">
    <location>
        <begin position="175"/>
        <end position="212"/>
    </location>
</feature>
<dbReference type="AlphaFoldDB" id="A0A401IDZ4"/>
<dbReference type="FunFam" id="1.10.860.10:FF:000001">
    <property type="entry name" value="Replicative DNA helicase"/>
    <property type="match status" value="1"/>
</dbReference>
<evidence type="ECO:0000256" key="5">
    <source>
        <dbReference type="ARBA" id="ARBA00022737"/>
    </source>
</evidence>
<evidence type="ECO:0000256" key="12">
    <source>
        <dbReference type="ARBA" id="ARBA00023125"/>
    </source>
</evidence>
<evidence type="ECO:0000256" key="10">
    <source>
        <dbReference type="ARBA" id="ARBA00022840"/>
    </source>
</evidence>
<feature type="domain" description="DOD-type homing endonuclease" evidence="18">
    <location>
        <begin position="324"/>
        <end position="437"/>
    </location>
</feature>
<keyword evidence="10 17" id="KW-0067">ATP-binding</keyword>
<dbReference type="InterPro" id="IPR006142">
    <property type="entry name" value="INTEIN"/>
</dbReference>
<gene>
    <name evidence="20" type="ORF">AsFPU1_0851</name>
</gene>
<evidence type="ECO:0000313" key="21">
    <source>
        <dbReference type="Proteomes" id="UP000287247"/>
    </source>
</evidence>
<comment type="subunit">
    <text evidence="2">Homohexamer.</text>
</comment>
<dbReference type="CDD" id="cd00081">
    <property type="entry name" value="Hint"/>
    <property type="match status" value="3"/>
</dbReference>
<proteinExistence type="inferred from homology"/>
<evidence type="ECO:0000256" key="2">
    <source>
        <dbReference type="ARBA" id="ARBA00011643"/>
    </source>
</evidence>
<dbReference type="SMART" id="SM00305">
    <property type="entry name" value="HintC"/>
    <property type="match status" value="2"/>
</dbReference>
<dbReference type="SMART" id="SM00306">
    <property type="entry name" value="HintN"/>
    <property type="match status" value="2"/>
</dbReference>
<dbReference type="EC" id="5.6.2.3" evidence="16 17"/>
<dbReference type="SUPFAM" id="SSF48024">
    <property type="entry name" value="N-terminal domain of DnaB helicase"/>
    <property type="match status" value="1"/>
</dbReference>
<dbReference type="PANTHER" id="PTHR30153:SF2">
    <property type="entry name" value="REPLICATIVE DNA HELICASE"/>
    <property type="match status" value="1"/>
</dbReference>
<dbReference type="CDD" id="cd00984">
    <property type="entry name" value="DnaB_C"/>
    <property type="match status" value="1"/>
</dbReference>
<keyword evidence="5" id="KW-0677">Repeat</keyword>
<dbReference type="Proteomes" id="UP000287247">
    <property type="component" value="Unassembled WGS sequence"/>
</dbReference>
<dbReference type="InterPro" id="IPR027417">
    <property type="entry name" value="P-loop_NTPase"/>
</dbReference>
<dbReference type="GO" id="GO:1990077">
    <property type="term" value="C:primosome complex"/>
    <property type="evidence" value="ECO:0007669"/>
    <property type="project" value="UniProtKB-UniRule"/>
</dbReference>
<keyword evidence="7 17" id="KW-0378">Hydrolase</keyword>
<dbReference type="InterPro" id="IPR007693">
    <property type="entry name" value="DNA_helicase_DnaB-like_N"/>
</dbReference>
<comment type="similarity">
    <text evidence="1 17">Belongs to the helicase family. DnaB subfamily.</text>
</comment>
<protein>
    <recommendedName>
        <fullName evidence="16 17">Replicative DNA helicase</fullName>
        <ecNumber evidence="16 17">5.6.2.3</ecNumber>
    </recommendedName>
</protein>
<keyword evidence="13" id="KW-0413">Isomerase</keyword>
<dbReference type="InterPro" id="IPR016136">
    <property type="entry name" value="DNA_helicase_N/primase_C"/>
</dbReference>
<keyword evidence="12 17" id="KW-0238">DNA-binding</keyword>
<keyword evidence="21" id="KW-1185">Reference proteome</keyword>
<dbReference type="InterPro" id="IPR003586">
    <property type="entry name" value="Hint_dom_C"/>
</dbReference>
<dbReference type="NCBIfam" id="TIGR01445">
    <property type="entry name" value="intein_Nterm"/>
    <property type="match status" value="1"/>
</dbReference>
<evidence type="ECO:0000256" key="6">
    <source>
        <dbReference type="ARBA" id="ARBA00022741"/>
    </source>
</evidence>
<dbReference type="InterPro" id="IPR036844">
    <property type="entry name" value="Hint_dom_sf"/>
</dbReference>
<evidence type="ECO:0000256" key="8">
    <source>
        <dbReference type="ARBA" id="ARBA00022806"/>
    </source>
</evidence>
<dbReference type="RefSeq" id="WP_124976276.1">
    <property type="nucleotide sequence ID" value="NZ_BDQK01000002.1"/>
</dbReference>
<dbReference type="GO" id="GO:0043139">
    <property type="term" value="F:5'-3' DNA helicase activity"/>
    <property type="evidence" value="ECO:0007669"/>
    <property type="project" value="UniProtKB-EC"/>
</dbReference>
<comment type="function">
    <text evidence="14 17">The intein is an endonuclease.</text>
</comment>
<dbReference type="Gene3D" id="3.40.50.300">
    <property type="entry name" value="P-loop containing nucleotide triphosphate hydrolases"/>
    <property type="match status" value="3"/>
</dbReference>
<dbReference type="GO" id="GO:0005829">
    <property type="term" value="C:cytosol"/>
    <property type="evidence" value="ECO:0007669"/>
    <property type="project" value="TreeGrafter"/>
</dbReference>
<dbReference type="PRINTS" id="PR00379">
    <property type="entry name" value="INTEIN"/>
</dbReference>
<evidence type="ECO:0000256" key="7">
    <source>
        <dbReference type="ARBA" id="ARBA00022801"/>
    </source>
</evidence>
<evidence type="ECO:0000256" key="11">
    <source>
        <dbReference type="ARBA" id="ARBA00023000"/>
    </source>
</evidence>
<name>A0A401IDZ4_APHSA</name>
<dbReference type="GO" id="GO:0016539">
    <property type="term" value="P:intein-mediated protein splicing"/>
    <property type="evidence" value="ECO:0007669"/>
    <property type="project" value="InterPro"/>
</dbReference>
<keyword evidence="4 17" id="KW-0235">DNA replication</keyword>
<dbReference type="InterPro" id="IPR004860">
    <property type="entry name" value="LAGLIDADG_dom"/>
</dbReference>
<dbReference type="GO" id="GO:0005524">
    <property type="term" value="F:ATP binding"/>
    <property type="evidence" value="ECO:0007669"/>
    <property type="project" value="UniProtKB-UniRule"/>
</dbReference>
<comment type="catalytic activity">
    <reaction evidence="15 17">
        <text>ATP + H2O = ADP + phosphate + H(+)</text>
        <dbReference type="Rhea" id="RHEA:13065"/>
        <dbReference type="ChEBI" id="CHEBI:15377"/>
        <dbReference type="ChEBI" id="CHEBI:15378"/>
        <dbReference type="ChEBI" id="CHEBI:30616"/>
        <dbReference type="ChEBI" id="CHEBI:43474"/>
        <dbReference type="ChEBI" id="CHEBI:456216"/>
        <dbReference type="EC" id="5.6.2.3"/>
    </reaction>
</comment>
<dbReference type="Pfam" id="PF14890">
    <property type="entry name" value="Intein_splicing"/>
    <property type="match status" value="1"/>
</dbReference>
<dbReference type="Pfam" id="PF03796">
    <property type="entry name" value="DnaB_C"/>
    <property type="match status" value="2"/>
</dbReference>
<comment type="caution">
    <text evidence="20">The sequence shown here is derived from an EMBL/GenBank/DDBJ whole genome shotgun (WGS) entry which is preliminary data.</text>
</comment>
<keyword evidence="8 17" id="KW-0347">Helicase</keyword>
<dbReference type="Gene3D" id="2.170.16.10">
    <property type="entry name" value="Hedgehog/Intein (Hint) domain"/>
    <property type="match status" value="3"/>
</dbReference>
<dbReference type="Pfam" id="PF00772">
    <property type="entry name" value="DnaB"/>
    <property type="match status" value="1"/>
</dbReference>
<accession>A0A401IDZ4</accession>
<keyword evidence="9" id="KW-0068">Autocatalytic cleavage</keyword>
<dbReference type="EMBL" id="BDQK01000002">
    <property type="protein sequence ID" value="GBF79456.1"/>
    <property type="molecule type" value="Genomic_DNA"/>
</dbReference>
<dbReference type="GO" id="GO:0016887">
    <property type="term" value="F:ATP hydrolysis activity"/>
    <property type="evidence" value="ECO:0007669"/>
    <property type="project" value="RHEA"/>
</dbReference>
<organism evidence="20 21">
    <name type="scientific">Aphanothece sacrum FPU1</name>
    <dbReference type="NCBI Taxonomy" id="1920663"/>
    <lineage>
        <taxon>Bacteria</taxon>
        <taxon>Bacillati</taxon>
        <taxon>Cyanobacteriota</taxon>
        <taxon>Cyanophyceae</taxon>
        <taxon>Oscillatoriophycideae</taxon>
        <taxon>Chroococcales</taxon>
        <taxon>Aphanothecaceae</taxon>
        <taxon>Aphanothece</taxon>
    </lineage>
</organism>
<evidence type="ECO:0000256" key="17">
    <source>
        <dbReference type="RuleBase" id="RU362085"/>
    </source>
</evidence>
<evidence type="ECO:0000259" key="18">
    <source>
        <dbReference type="PROSITE" id="PS50819"/>
    </source>
</evidence>
<dbReference type="InterPro" id="IPR004042">
    <property type="entry name" value="Intein_endonuc_central"/>
</dbReference>
<dbReference type="GO" id="GO:0004519">
    <property type="term" value="F:endonuclease activity"/>
    <property type="evidence" value="ECO:0007669"/>
    <property type="project" value="InterPro"/>
</dbReference>
<evidence type="ECO:0000256" key="1">
    <source>
        <dbReference type="ARBA" id="ARBA00008428"/>
    </source>
</evidence>
<evidence type="ECO:0000256" key="13">
    <source>
        <dbReference type="ARBA" id="ARBA00023235"/>
    </source>
</evidence>
<dbReference type="GO" id="GO:0006269">
    <property type="term" value="P:DNA replication, synthesis of primer"/>
    <property type="evidence" value="ECO:0007669"/>
    <property type="project" value="UniProtKB-UniRule"/>
</dbReference>
<dbReference type="InterPro" id="IPR003587">
    <property type="entry name" value="Hint_dom_N"/>
</dbReference>